<feature type="region of interest" description="Disordered" evidence="2">
    <location>
        <begin position="273"/>
        <end position="308"/>
    </location>
</feature>
<sequence length="421" mass="46468">MKRTTAAENDGSSIDQEVLSPSDDDDSSLEHVEPIEFAGDESLERWDSDAPPHTPFSGGVSLPCVIPQTTKSIKGAFFSPFVRAYVPELAAHGIREADFVTFIDGLNEAFIAHPMFQGLGIVGGVMSVFYGIPPLQWAGAGLQVASGVASAATSYLRTRAYIKAVNQDLFHPSGLHLNIMTTKNMMEKVGYLEDKLQLPPLEFNSDLDQNIRSDAESTAEAPGTGLPAQDDPRMRRVRALEGHVMPIDFDVPAAVAPDSLFRRMGAARVARQMRRQEREMTKQRTKGQTKDQKKSRAAAKKQRKGEERIEGMVRELASNKAAFEKRMTETQNNPKEQSKALRTFEKKENNLNSKLAKEMAKLDMKVDKKPEKAEAGRSKGDGKEARIAHKVRWIVISPWNGGEGSDEDSLPSSESDVDAER</sequence>
<dbReference type="EMBL" id="JAXLQG010000010">
    <property type="protein sequence ID" value="KAK5535182.1"/>
    <property type="molecule type" value="Genomic_DNA"/>
</dbReference>
<evidence type="ECO:0000256" key="2">
    <source>
        <dbReference type="SAM" id="MobiDB-lite"/>
    </source>
</evidence>
<feature type="region of interest" description="Disordered" evidence="2">
    <location>
        <begin position="1"/>
        <end position="34"/>
    </location>
</feature>
<feature type="compositionally biased region" description="Acidic residues" evidence="2">
    <location>
        <begin position="404"/>
        <end position="421"/>
    </location>
</feature>
<keyword evidence="4" id="KW-1185">Reference proteome</keyword>
<protein>
    <submittedName>
        <fullName evidence="3">Uncharacterized protein</fullName>
    </submittedName>
</protein>
<comment type="caution">
    <text evidence="3">The sequence shown here is derived from an EMBL/GenBank/DDBJ whole genome shotgun (WGS) entry which is preliminary data.</text>
</comment>
<dbReference type="PANTHER" id="PTHR38887:SF1">
    <property type="entry name" value="RAS MODIFICATION PROTEIN ERF4"/>
    <property type="match status" value="1"/>
</dbReference>
<keyword evidence="1" id="KW-0175">Coiled coil</keyword>
<feature type="compositionally biased region" description="Basic and acidic residues" evidence="2">
    <location>
        <begin position="274"/>
        <end position="294"/>
    </location>
</feature>
<feature type="region of interest" description="Disordered" evidence="2">
    <location>
        <begin position="363"/>
        <end position="385"/>
    </location>
</feature>
<gene>
    <name evidence="3" type="ORF">LTR25_006190</name>
</gene>
<name>A0AAV9Q7E5_9PEZI</name>
<feature type="region of interest" description="Disordered" evidence="2">
    <location>
        <begin position="214"/>
        <end position="233"/>
    </location>
</feature>
<dbReference type="InterPro" id="IPR053221">
    <property type="entry name" value="Burnettramic_acid_biosynth"/>
</dbReference>
<dbReference type="Proteomes" id="UP001345827">
    <property type="component" value="Unassembled WGS sequence"/>
</dbReference>
<feature type="region of interest" description="Disordered" evidence="2">
    <location>
        <begin position="397"/>
        <end position="421"/>
    </location>
</feature>
<evidence type="ECO:0000256" key="1">
    <source>
        <dbReference type="SAM" id="Coils"/>
    </source>
</evidence>
<evidence type="ECO:0000313" key="3">
    <source>
        <dbReference type="EMBL" id="KAK5535182.1"/>
    </source>
</evidence>
<feature type="coiled-coil region" evidence="1">
    <location>
        <begin position="313"/>
        <end position="361"/>
    </location>
</feature>
<dbReference type="AlphaFoldDB" id="A0AAV9Q7E5"/>
<feature type="compositionally biased region" description="Polar residues" evidence="2">
    <location>
        <begin position="1"/>
        <end position="15"/>
    </location>
</feature>
<accession>A0AAV9Q7E5</accession>
<proteinExistence type="predicted"/>
<dbReference type="PANTHER" id="PTHR38887">
    <property type="entry name" value="CHROMOSOME 21, WHOLE GENOME SHOTGUN SEQUENCE"/>
    <property type="match status" value="1"/>
</dbReference>
<organism evidence="3 4">
    <name type="scientific">Vermiconidia calcicola</name>
    <dbReference type="NCBI Taxonomy" id="1690605"/>
    <lineage>
        <taxon>Eukaryota</taxon>
        <taxon>Fungi</taxon>
        <taxon>Dikarya</taxon>
        <taxon>Ascomycota</taxon>
        <taxon>Pezizomycotina</taxon>
        <taxon>Dothideomycetes</taxon>
        <taxon>Dothideomycetidae</taxon>
        <taxon>Mycosphaerellales</taxon>
        <taxon>Extremaceae</taxon>
        <taxon>Vermiconidia</taxon>
    </lineage>
</organism>
<evidence type="ECO:0000313" key="4">
    <source>
        <dbReference type="Proteomes" id="UP001345827"/>
    </source>
</evidence>
<reference evidence="3 4" key="1">
    <citation type="submission" date="2023-06" db="EMBL/GenBank/DDBJ databases">
        <title>Black Yeasts Isolated from many extreme environments.</title>
        <authorList>
            <person name="Coleine C."/>
            <person name="Stajich J.E."/>
            <person name="Selbmann L."/>
        </authorList>
    </citation>
    <scope>NUCLEOTIDE SEQUENCE [LARGE SCALE GENOMIC DNA]</scope>
    <source>
        <strain evidence="3 4">CCFEE 5887</strain>
    </source>
</reference>